<protein>
    <submittedName>
        <fullName evidence="1">Isocitrate lyase/phosphoenolpyruvate mutase family protein</fullName>
    </submittedName>
</protein>
<evidence type="ECO:0000313" key="1">
    <source>
        <dbReference type="EMBL" id="MCO1653505.1"/>
    </source>
</evidence>
<dbReference type="RefSeq" id="WP_252435096.1">
    <property type="nucleotide sequence ID" value="NZ_JAGSOV010000002.1"/>
</dbReference>
<dbReference type="Proteomes" id="UP001165283">
    <property type="component" value="Unassembled WGS sequence"/>
</dbReference>
<dbReference type="InterPro" id="IPR015813">
    <property type="entry name" value="Pyrv/PenolPyrv_kinase-like_dom"/>
</dbReference>
<dbReference type="GO" id="GO:0016829">
    <property type="term" value="F:lyase activity"/>
    <property type="evidence" value="ECO:0007669"/>
    <property type="project" value="UniProtKB-KW"/>
</dbReference>
<comment type="caution">
    <text evidence="1">The sequence shown here is derived from an EMBL/GenBank/DDBJ whole genome shotgun (WGS) entry which is preliminary data.</text>
</comment>
<dbReference type="Pfam" id="PF13714">
    <property type="entry name" value="PEP_mutase"/>
    <property type="match status" value="1"/>
</dbReference>
<gene>
    <name evidence="1" type="ORF">KDL28_00395</name>
</gene>
<dbReference type="SUPFAM" id="SSF51621">
    <property type="entry name" value="Phosphoenolpyruvate/pyruvate domain"/>
    <property type="match status" value="1"/>
</dbReference>
<dbReference type="PANTHER" id="PTHR42905:SF16">
    <property type="entry name" value="CARBOXYPHOSPHONOENOLPYRUVATE PHOSPHONOMUTASE-LIKE PROTEIN (AFU_ORTHOLOGUE AFUA_5G07230)"/>
    <property type="match status" value="1"/>
</dbReference>
<dbReference type="CDD" id="cd00377">
    <property type="entry name" value="ICL_PEPM"/>
    <property type="match status" value="1"/>
</dbReference>
<organism evidence="1 2">
    <name type="scientific">Pseudonocardia humida</name>
    <dbReference type="NCBI Taxonomy" id="2800819"/>
    <lineage>
        <taxon>Bacteria</taxon>
        <taxon>Bacillati</taxon>
        <taxon>Actinomycetota</taxon>
        <taxon>Actinomycetes</taxon>
        <taxon>Pseudonocardiales</taxon>
        <taxon>Pseudonocardiaceae</taxon>
        <taxon>Pseudonocardia</taxon>
    </lineage>
</organism>
<sequence length="261" mass="26426">MTSTSTTDASTTELRGRFHALHRSGLFVMPNPWDVGSARMLAGLGFPALATTSSGHAAALGRRDQEVTRDELVEHVAALVAAVPVPISVDAERCFADDPAGVAETVRLLAATGAAGCSIEDYDPGAGRIDDLATAAERVGAAARAAHVAGMVLTARADQHLYDDAADLDDTIERLRAYRAAGADVVYAPGLRALPDIERLVAAVGAPVNVLALPGAPAVAELAAAGVRRVSTGGALARAAYAAATEAARALGPAVHPSPGG</sequence>
<dbReference type="InterPro" id="IPR040442">
    <property type="entry name" value="Pyrv_kinase-like_dom_sf"/>
</dbReference>
<accession>A0ABT0ZS12</accession>
<proteinExistence type="predicted"/>
<dbReference type="Gene3D" id="3.20.20.60">
    <property type="entry name" value="Phosphoenolpyruvate-binding domains"/>
    <property type="match status" value="1"/>
</dbReference>
<evidence type="ECO:0000313" key="2">
    <source>
        <dbReference type="Proteomes" id="UP001165283"/>
    </source>
</evidence>
<name>A0ABT0ZS12_9PSEU</name>
<keyword evidence="2" id="KW-1185">Reference proteome</keyword>
<dbReference type="EMBL" id="JAGSOV010000002">
    <property type="protein sequence ID" value="MCO1653505.1"/>
    <property type="molecule type" value="Genomic_DNA"/>
</dbReference>
<keyword evidence="1" id="KW-0456">Lyase</keyword>
<reference evidence="1" key="1">
    <citation type="submission" date="2021-04" db="EMBL/GenBank/DDBJ databases">
        <title>Pseudonocardia sp. nov., isolated from sandy soil of mangrove forest.</title>
        <authorList>
            <person name="Zan Z."/>
            <person name="Huang R."/>
            <person name="Liu W."/>
        </authorList>
    </citation>
    <scope>NUCLEOTIDE SEQUENCE</scope>
    <source>
        <strain evidence="1">S2-4</strain>
    </source>
</reference>
<dbReference type="InterPro" id="IPR039556">
    <property type="entry name" value="ICL/PEPM"/>
</dbReference>
<dbReference type="PANTHER" id="PTHR42905">
    <property type="entry name" value="PHOSPHOENOLPYRUVATE CARBOXYLASE"/>
    <property type="match status" value="1"/>
</dbReference>